<protein>
    <recommendedName>
        <fullName evidence="4">Lipoprotein</fullName>
    </recommendedName>
</protein>
<gene>
    <name evidence="2" type="ORF">H7U19_05725</name>
</gene>
<dbReference type="EMBL" id="JACNMF010000002">
    <property type="protein sequence ID" value="MBC3757894.1"/>
    <property type="molecule type" value="Genomic_DNA"/>
</dbReference>
<proteinExistence type="predicted"/>
<dbReference type="PROSITE" id="PS51257">
    <property type="entry name" value="PROKAR_LIPOPROTEIN"/>
    <property type="match status" value="1"/>
</dbReference>
<evidence type="ECO:0000256" key="1">
    <source>
        <dbReference type="SAM" id="SignalP"/>
    </source>
</evidence>
<name>A0A923H975_9FLAO</name>
<accession>A0A923H975</accession>
<feature type="chain" id="PRO_5037609944" description="Lipoprotein" evidence="1">
    <location>
        <begin position="25"/>
        <end position="180"/>
    </location>
</feature>
<comment type="caution">
    <text evidence="2">The sequence shown here is derived from an EMBL/GenBank/DDBJ whole genome shotgun (WGS) entry which is preliminary data.</text>
</comment>
<dbReference type="AlphaFoldDB" id="A0A923H975"/>
<keyword evidence="3" id="KW-1185">Reference proteome</keyword>
<keyword evidence="1" id="KW-0732">Signal</keyword>
<dbReference type="RefSeq" id="WP_186560039.1">
    <property type="nucleotide sequence ID" value="NZ_JACNMF010000002.1"/>
</dbReference>
<evidence type="ECO:0000313" key="3">
    <source>
        <dbReference type="Proteomes" id="UP000656244"/>
    </source>
</evidence>
<sequence>MRNLKQIMLFVMVGSLLTFTSCSNNDDGGGPSNAASGTLTATVDGTAFQSMEISSSATVANAGGTKNLVIIASNSDGNAFAMTIFGYTGAGTYKLTGADIAVTNTASYTQTKVNLSNPAASTTEIWQAPYDNTEVGSVSVSEETDTHVKGTFSFMGKNVNGDGSVKNITEGSFNLSKQTT</sequence>
<dbReference type="InterPro" id="IPR046219">
    <property type="entry name" value="DUF6252"/>
</dbReference>
<feature type="signal peptide" evidence="1">
    <location>
        <begin position="1"/>
        <end position="24"/>
    </location>
</feature>
<dbReference type="Proteomes" id="UP000656244">
    <property type="component" value="Unassembled WGS sequence"/>
</dbReference>
<reference evidence="2" key="1">
    <citation type="submission" date="2020-08" db="EMBL/GenBank/DDBJ databases">
        <title>Hyunsoonleella sp. strain SJ7 genome sequencing and assembly.</title>
        <authorList>
            <person name="Kim I."/>
        </authorList>
    </citation>
    <scope>NUCLEOTIDE SEQUENCE</scope>
    <source>
        <strain evidence="2">SJ7</strain>
    </source>
</reference>
<evidence type="ECO:0008006" key="4">
    <source>
        <dbReference type="Google" id="ProtNLM"/>
    </source>
</evidence>
<evidence type="ECO:0000313" key="2">
    <source>
        <dbReference type="EMBL" id="MBC3757894.1"/>
    </source>
</evidence>
<dbReference type="Pfam" id="PF19765">
    <property type="entry name" value="DUF6252"/>
    <property type="match status" value="1"/>
</dbReference>
<organism evidence="2 3">
    <name type="scientific">Hyunsoonleella aquatilis</name>
    <dbReference type="NCBI Taxonomy" id="2762758"/>
    <lineage>
        <taxon>Bacteria</taxon>
        <taxon>Pseudomonadati</taxon>
        <taxon>Bacteroidota</taxon>
        <taxon>Flavobacteriia</taxon>
        <taxon>Flavobacteriales</taxon>
        <taxon>Flavobacteriaceae</taxon>
    </lineage>
</organism>